<keyword evidence="2" id="KW-1133">Transmembrane helix</keyword>
<gene>
    <name evidence="3" type="ORF">A3D51_03665</name>
</gene>
<keyword evidence="2" id="KW-0472">Membrane</keyword>
<feature type="region of interest" description="Disordered" evidence="1">
    <location>
        <begin position="240"/>
        <end position="268"/>
    </location>
</feature>
<reference evidence="3 4" key="1">
    <citation type="journal article" date="2016" name="Nat. Commun.">
        <title>Thousands of microbial genomes shed light on interconnected biogeochemical processes in an aquifer system.</title>
        <authorList>
            <person name="Anantharaman K."/>
            <person name="Brown C.T."/>
            <person name="Hug L.A."/>
            <person name="Sharon I."/>
            <person name="Castelle C.J."/>
            <person name="Probst A.J."/>
            <person name="Thomas B.C."/>
            <person name="Singh A."/>
            <person name="Wilkins M.J."/>
            <person name="Karaoz U."/>
            <person name="Brodie E.L."/>
            <person name="Williams K.H."/>
            <person name="Hubbard S.S."/>
            <person name="Banfield J.F."/>
        </authorList>
    </citation>
    <scope>NUCLEOTIDE SEQUENCE [LARGE SCALE GENOMIC DNA]</scope>
</reference>
<accession>A0A1G2SB36</accession>
<keyword evidence="2" id="KW-0812">Transmembrane</keyword>
<evidence type="ECO:0000313" key="4">
    <source>
        <dbReference type="Proteomes" id="UP000179118"/>
    </source>
</evidence>
<dbReference type="Proteomes" id="UP000179118">
    <property type="component" value="Unassembled WGS sequence"/>
</dbReference>
<comment type="caution">
    <text evidence="3">The sequence shown here is derived from an EMBL/GenBank/DDBJ whole genome shotgun (WGS) entry which is preliminary data.</text>
</comment>
<evidence type="ECO:0000256" key="2">
    <source>
        <dbReference type="SAM" id="Phobius"/>
    </source>
</evidence>
<dbReference type="AlphaFoldDB" id="A0A1G2SB36"/>
<sequence length="268" mass="30001">MKITKKGRCAVEKPTKKITVWALVWAVLLGVAVVALLFWWAMHERSANTENKQSLVVISGEIGKLKKEVATCLAMNKEKELKEVKEPLSPCEKPKKKVARLSQIKKQVAKPAIVAPVPAPAKKMLTKEPVVVPQNDEVYAEEPKDDFYERAVYPKVATVEEEVLYDEPPVEKRSSRRIVIVEEPQYYDSGYSTGYIQPYPRYQYQQYPQYAPAPVYSRPYVPPPRQVFIPAPHVIVPAPSQYVAPPRGHSPAGVTTGHSPSGVTGQAR</sequence>
<name>A0A1G2SB36_9BACT</name>
<feature type="compositionally biased region" description="Polar residues" evidence="1">
    <location>
        <begin position="256"/>
        <end position="268"/>
    </location>
</feature>
<feature type="transmembrane region" description="Helical" evidence="2">
    <location>
        <begin position="20"/>
        <end position="42"/>
    </location>
</feature>
<dbReference type="EMBL" id="MHUT01000002">
    <property type="protein sequence ID" value="OHA81948.1"/>
    <property type="molecule type" value="Genomic_DNA"/>
</dbReference>
<proteinExistence type="predicted"/>
<evidence type="ECO:0000313" key="3">
    <source>
        <dbReference type="EMBL" id="OHA81948.1"/>
    </source>
</evidence>
<protein>
    <submittedName>
        <fullName evidence="3">Uncharacterized protein</fullName>
    </submittedName>
</protein>
<evidence type="ECO:0000256" key="1">
    <source>
        <dbReference type="SAM" id="MobiDB-lite"/>
    </source>
</evidence>
<organism evidence="3 4">
    <name type="scientific">Candidatus Yonathbacteria bacterium RIFCSPHIGHO2_02_FULL_44_14</name>
    <dbReference type="NCBI Taxonomy" id="1802724"/>
    <lineage>
        <taxon>Bacteria</taxon>
        <taxon>Candidatus Yonathiibacteriota</taxon>
    </lineage>
</organism>